<evidence type="ECO:0000256" key="1">
    <source>
        <dbReference type="SAM" id="MobiDB-lite"/>
    </source>
</evidence>
<sequence>MDGADADRDRRSAGPAPGATGRRRLRWIAAVVVPAVVLIGITVLGTVPAASQPGPPPLPDPPPVPGTNPAVQRWLNDQERLQIDLNNALLTVQRLDPAAPDAMENCRRLGELTAGLLRYRPAPDPRLTGPSRAGLEQFARAAAACRTRDFATAKRLVEEGLAARVPAQDDIDRILEGD</sequence>
<keyword evidence="2" id="KW-0812">Transmembrane</keyword>
<accession>A0ABW1J2Z7</accession>
<proteinExistence type="predicted"/>
<feature type="compositionally biased region" description="Basic and acidic residues" evidence="1">
    <location>
        <begin position="1"/>
        <end position="12"/>
    </location>
</feature>
<gene>
    <name evidence="3" type="ORF">ACFQE5_11610</name>
</gene>
<dbReference type="RefSeq" id="WP_379584872.1">
    <property type="nucleotide sequence ID" value="NZ_JBHSQW010000025.1"/>
</dbReference>
<dbReference type="Proteomes" id="UP001596302">
    <property type="component" value="Unassembled WGS sequence"/>
</dbReference>
<feature type="region of interest" description="Disordered" evidence="1">
    <location>
        <begin position="50"/>
        <end position="69"/>
    </location>
</feature>
<organism evidence="3 4">
    <name type="scientific">Pseudonocardia hispaniensis</name>
    <dbReference type="NCBI Taxonomy" id="904933"/>
    <lineage>
        <taxon>Bacteria</taxon>
        <taxon>Bacillati</taxon>
        <taxon>Actinomycetota</taxon>
        <taxon>Actinomycetes</taxon>
        <taxon>Pseudonocardiales</taxon>
        <taxon>Pseudonocardiaceae</taxon>
        <taxon>Pseudonocardia</taxon>
    </lineage>
</organism>
<feature type="compositionally biased region" description="Pro residues" evidence="1">
    <location>
        <begin position="53"/>
        <end position="66"/>
    </location>
</feature>
<feature type="region of interest" description="Disordered" evidence="1">
    <location>
        <begin position="1"/>
        <end position="20"/>
    </location>
</feature>
<evidence type="ECO:0000313" key="3">
    <source>
        <dbReference type="EMBL" id="MFC5994855.1"/>
    </source>
</evidence>
<feature type="transmembrane region" description="Helical" evidence="2">
    <location>
        <begin position="27"/>
        <end position="47"/>
    </location>
</feature>
<comment type="caution">
    <text evidence="3">The sequence shown here is derived from an EMBL/GenBank/DDBJ whole genome shotgun (WGS) entry which is preliminary data.</text>
</comment>
<keyword evidence="4" id="KW-1185">Reference proteome</keyword>
<evidence type="ECO:0000313" key="4">
    <source>
        <dbReference type="Proteomes" id="UP001596302"/>
    </source>
</evidence>
<name>A0ABW1J2Z7_9PSEU</name>
<reference evidence="4" key="1">
    <citation type="journal article" date="2019" name="Int. J. Syst. Evol. Microbiol.">
        <title>The Global Catalogue of Microorganisms (GCM) 10K type strain sequencing project: providing services to taxonomists for standard genome sequencing and annotation.</title>
        <authorList>
            <consortium name="The Broad Institute Genomics Platform"/>
            <consortium name="The Broad Institute Genome Sequencing Center for Infectious Disease"/>
            <person name="Wu L."/>
            <person name="Ma J."/>
        </authorList>
    </citation>
    <scope>NUCLEOTIDE SEQUENCE [LARGE SCALE GENOMIC DNA]</scope>
    <source>
        <strain evidence="4">CCM 8391</strain>
    </source>
</reference>
<keyword evidence="2" id="KW-1133">Transmembrane helix</keyword>
<evidence type="ECO:0000256" key="2">
    <source>
        <dbReference type="SAM" id="Phobius"/>
    </source>
</evidence>
<protein>
    <submittedName>
        <fullName evidence="3">Uncharacterized protein</fullName>
    </submittedName>
</protein>
<keyword evidence="2" id="KW-0472">Membrane</keyword>
<dbReference type="EMBL" id="JBHSQW010000025">
    <property type="protein sequence ID" value="MFC5994855.1"/>
    <property type="molecule type" value="Genomic_DNA"/>
</dbReference>